<feature type="chain" id="PRO_5015659461" evidence="1">
    <location>
        <begin position="21"/>
        <end position="285"/>
    </location>
</feature>
<protein>
    <submittedName>
        <fullName evidence="2">Dihydrolipoamide dehydrogenase</fullName>
    </submittedName>
</protein>
<reference evidence="2 3" key="1">
    <citation type="submission" date="2018-04" db="EMBL/GenBank/DDBJ databases">
        <title>Genome sequencing of Flavobacterium sp. HYN0059.</title>
        <authorList>
            <person name="Yi H."/>
            <person name="Baek C."/>
        </authorList>
    </citation>
    <scope>NUCLEOTIDE SEQUENCE [LARGE SCALE GENOMIC DNA]</scope>
    <source>
        <strain evidence="2 3">HYN0059</strain>
    </source>
</reference>
<evidence type="ECO:0000313" key="3">
    <source>
        <dbReference type="Proteomes" id="UP000244929"/>
    </source>
</evidence>
<dbReference type="OrthoDB" id="187854at2"/>
<dbReference type="Proteomes" id="UP000244929">
    <property type="component" value="Chromosome"/>
</dbReference>
<dbReference type="EMBL" id="CP029186">
    <property type="protein sequence ID" value="AWH85751.1"/>
    <property type="molecule type" value="Genomic_DNA"/>
</dbReference>
<evidence type="ECO:0000256" key="1">
    <source>
        <dbReference type="SAM" id="SignalP"/>
    </source>
</evidence>
<dbReference type="InterPro" id="IPR021314">
    <property type="entry name" value="DUF2911"/>
</dbReference>
<keyword evidence="3" id="KW-1185">Reference proteome</keyword>
<dbReference type="KEGG" id="falb:HYN59_11810"/>
<dbReference type="Gene3D" id="1.25.40.10">
    <property type="entry name" value="Tetratricopeptide repeat domain"/>
    <property type="match status" value="1"/>
</dbReference>
<dbReference type="AlphaFoldDB" id="A0A2S1QZR0"/>
<name>A0A2S1QZR0_9FLAO</name>
<gene>
    <name evidence="2" type="ORF">HYN59_11810</name>
</gene>
<accession>A0A2S1QZR0</accession>
<organism evidence="2 3">
    <name type="scientific">Flavobacterium album</name>
    <dbReference type="NCBI Taxonomy" id="2175091"/>
    <lineage>
        <taxon>Bacteria</taxon>
        <taxon>Pseudomonadati</taxon>
        <taxon>Bacteroidota</taxon>
        <taxon>Flavobacteriia</taxon>
        <taxon>Flavobacteriales</taxon>
        <taxon>Flavobacteriaceae</taxon>
        <taxon>Flavobacterium</taxon>
    </lineage>
</organism>
<proteinExistence type="predicted"/>
<dbReference type="Pfam" id="PF11138">
    <property type="entry name" value="DUF2911"/>
    <property type="match status" value="1"/>
</dbReference>
<evidence type="ECO:0000313" key="2">
    <source>
        <dbReference type="EMBL" id="AWH85751.1"/>
    </source>
</evidence>
<keyword evidence="1" id="KW-0732">Signal</keyword>
<feature type="signal peptide" evidence="1">
    <location>
        <begin position="1"/>
        <end position="20"/>
    </location>
</feature>
<dbReference type="RefSeq" id="WP_108778453.1">
    <property type="nucleotide sequence ID" value="NZ_CP029186.1"/>
</dbReference>
<dbReference type="InterPro" id="IPR011990">
    <property type="entry name" value="TPR-like_helical_dom_sf"/>
</dbReference>
<sequence length="285" mass="31604">MKKIFVTAALVLAFMVTGQAQIVTPQASPKAVIEQKVGLTDVKIEYSRPSARGRSVYGELVPFGRMWRTGANANTIISFSNDVVIAGKTLKAGHYALYTQPKADSWDVIFYNDTNNWGLPEKYDDSKEVLRASVKPEFLSRPVETLTIGVNGLDNDYAFLEIAWEKTMIALKFEVPTKKMAMQSIDAVISGPSANDLFSAAQYYYQSNGDQNKALVWMNQAIAKFPNSADVPFYFLRQKSLIQAKLGDKKGAIETAKLSLAASEKAGNADYVKMNKDSINEWSRK</sequence>